<gene>
    <name evidence="1" type="ORF">UFOVP45_127</name>
</gene>
<sequence>MGRNISEFNYRGEPLHQDTLDNRKAMAAKHDALDPLKATLKSHGISWPRFANHVTKAMPDAARGLRHATMVEMHKNRPADFDKFITPLKSVD</sequence>
<evidence type="ECO:0000313" key="1">
    <source>
        <dbReference type="EMBL" id="CAB4124056.1"/>
    </source>
</evidence>
<dbReference type="EMBL" id="LR796175">
    <property type="protein sequence ID" value="CAB4124056.1"/>
    <property type="molecule type" value="Genomic_DNA"/>
</dbReference>
<protein>
    <submittedName>
        <fullName evidence="1">Uncharacterized protein</fullName>
    </submittedName>
</protein>
<proteinExistence type="predicted"/>
<reference evidence="1" key="1">
    <citation type="submission" date="2020-04" db="EMBL/GenBank/DDBJ databases">
        <authorList>
            <person name="Chiriac C."/>
            <person name="Salcher M."/>
            <person name="Ghai R."/>
            <person name="Kavagutti S V."/>
        </authorList>
    </citation>
    <scope>NUCLEOTIDE SEQUENCE</scope>
</reference>
<accession>A0A6J5KS33</accession>
<organism evidence="1">
    <name type="scientific">uncultured Caudovirales phage</name>
    <dbReference type="NCBI Taxonomy" id="2100421"/>
    <lineage>
        <taxon>Viruses</taxon>
        <taxon>Duplodnaviria</taxon>
        <taxon>Heunggongvirae</taxon>
        <taxon>Uroviricota</taxon>
        <taxon>Caudoviricetes</taxon>
        <taxon>Peduoviridae</taxon>
        <taxon>Maltschvirus</taxon>
        <taxon>Maltschvirus maltsch</taxon>
    </lineage>
</organism>
<name>A0A6J5KS33_9CAUD</name>